<accession>A0A323UHL1</accession>
<dbReference type="PRINTS" id="PR00400">
    <property type="entry name" value="TETREPRESSOR"/>
</dbReference>
<keyword evidence="3" id="KW-0805">Transcription regulation</keyword>
<dbReference type="AlphaFoldDB" id="A0A323UHL1"/>
<evidence type="ECO:0000256" key="2">
    <source>
        <dbReference type="ARBA" id="ARBA00022491"/>
    </source>
</evidence>
<evidence type="ECO:0000256" key="1">
    <source>
        <dbReference type="ARBA" id="ARBA00002856"/>
    </source>
</evidence>
<comment type="caution">
    <text evidence="8">The sequence shown here is derived from an EMBL/GenBank/DDBJ whole genome shotgun (WGS) entry which is preliminary data.</text>
</comment>
<dbReference type="PANTHER" id="PTHR30055:SF151">
    <property type="entry name" value="TRANSCRIPTIONAL REGULATORY PROTEIN"/>
    <property type="match status" value="1"/>
</dbReference>
<evidence type="ECO:0000259" key="7">
    <source>
        <dbReference type="PROSITE" id="PS50977"/>
    </source>
</evidence>
<dbReference type="OrthoDB" id="9809772at2"/>
<reference evidence="8 9" key="1">
    <citation type="submission" date="2018-06" db="EMBL/GenBank/DDBJ databases">
        <title>Draft Whole-Genome Sequence of the purple photosynthetic bacterium Rhodospeudomonas palustris XCP.</title>
        <authorList>
            <person name="Rayyan A."/>
            <person name="Meyer T.E."/>
            <person name="Kyndt J.A."/>
        </authorList>
    </citation>
    <scope>NUCLEOTIDE SEQUENCE [LARGE SCALE GENOMIC DNA]</scope>
    <source>
        <strain evidence="8 9">XCP</strain>
    </source>
</reference>
<protein>
    <submittedName>
        <fullName evidence="8">TetR/AcrR family transcriptional regulator</fullName>
    </submittedName>
</protein>
<keyword evidence="5" id="KW-0804">Transcription</keyword>
<dbReference type="GO" id="GO:0000976">
    <property type="term" value="F:transcription cis-regulatory region binding"/>
    <property type="evidence" value="ECO:0007669"/>
    <property type="project" value="TreeGrafter"/>
</dbReference>
<evidence type="ECO:0000313" key="8">
    <source>
        <dbReference type="EMBL" id="PZA11841.1"/>
    </source>
</evidence>
<dbReference type="InterPro" id="IPR004111">
    <property type="entry name" value="Repressor_TetR_C"/>
</dbReference>
<dbReference type="SUPFAM" id="SSF48498">
    <property type="entry name" value="Tetracyclin repressor-like, C-terminal domain"/>
    <property type="match status" value="1"/>
</dbReference>
<dbReference type="InterPro" id="IPR003012">
    <property type="entry name" value="Tet_transcr_reg_TetR"/>
</dbReference>
<dbReference type="GO" id="GO:0045892">
    <property type="term" value="P:negative regulation of DNA-templated transcription"/>
    <property type="evidence" value="ECO:0007669"/>
    <property type="project" value="InterPro"/>
</dbReference>
<organism evidence="8 9">
    <name type="scientific">Rhodopseudomonas palustris</name>
    <dbReference type="NCBI Taxonomy" id="1076"/>
    <lineage>
        <taxon>Bacteria</taxon>
        <taxon>Pseudomonadati</taxon>
        <taxon>Pseudomonadota</taxon>
        <taxon>Alphaproteobacteria</taxon>
        <taxon>Hyphomicrobiales</taxon>
        <taxon>Nitrobacteraceae</taxon>
        <taxon>Rhodopseudomonas</taxon>
    </lineage>
</organism>
<feature type="domain" description="HTH tetR-type" evidence="7">
    <location>
        <begin position="21"/>
        <end position="81"/>
    </location>
</feature>
<dbReference type="Pfam" id="PF00440">
    <property type="entry name" value="TetR_N"/>
    <property type="match status" value="1"/>
</dbReference>
<dbReference type="GO" id="GO:0046677">
    <property type="term" value="P:response to antibiotic"/>
    <property type="evidence" value="ECO:0007669"/>
    <property type="project" value="InterPro"/>
</dbReference>
<name>A0A323UHL1_RHOPL</name>
<comment type="function">
    <text evidence="1">TetR is the repressor of the tetracycline resistance element; its N-terminal region forms a helix-turn-helix structure and binds DNA. Binding of tetracycline to TetR reduces the repressor affinity for the tetracycline resistance gene (tetA) promoter operator sites.</text>
</comment>
<dbReference type="PROSITE" id="PS50977">
    <property type="entry name" value="HTH_TETR_2"/>
    <property type="match status" value="1"/>
</dbReference>
<evidence type="ECO:0000256" key="6">
    <source>
        <dbReference type="PROSITE-ProRule" id="PRU00335"/>
    </source>
</evidence>
<evidence type="ECO:0000256" key="4">
    <source>
        <dbReference type="ARBA" id="ARBA00023125"/>
    </source>
</evidence>
<proteinExistence type="predicted"/>
<dbReference type="InterPro" id="IPR036271">
    <property type="entry name" value="Tet_transcr_reg_TetR-rel_C_sf"/>
</dbReference>
<sequence>MSSTADAKLNTRARASSGRRGLAKREIVDSAVRLMEEVGEAAFSVRKLGDRIGCDPMTILYHFKNKDGMYRAMADALVAKLPPVGSDQPWQDRLRAHARDHRALTLRYPNTFPLLQRFLNTGVADFPHIEMVHRALADAGVPDQEAPAVCLAWYACVIGLCAAEISGLVRPARASEVAEIEALPSAEFPVLRKLAPSYLALETEAVFEIANELFIRGLCGQPRRSPD</sequence>
<evidence type="ECO:0000256" key="5">
    <source>
        <dbReference type="ARBA" id="ARBA00023163"/>
    </source>
</evidence>
<dbReference type="Gene3D" id="1.10.357.10">
    <property type="entry name" value="Tetracycline Repressor, domain 2"/>
    <property type="match status" value="1"/>
</dbReference>
<dbReference type="GO" id="GO:0003700">
    <property type="term" value="F:DNA-binding transcription factor activity"/>
    <property type="evidence" value="ECO:0007669"/>
    <property type="project" value="TreeGrafter"/>
</dbReference>
<keyword evidence="2" id="KW-0678">Repressor</keyword>
<keyword evidence="4 6" id="KW-0238">DNA-binding</keyword>
<feature type="DNA-binding region" description="H-T-H motif" evidence="6">
    <location>
        <begin position="44"/>
        <end position="63"/>
    </location>
</feature>
<gene>
    <name evidence="8" type="ORF">DNX69_12130</name>
</gene>
<evidence type="ECO:0000256" key="3">
    <source>
        <dbReference type="ARBA" id="ARBA00023015"/>
    </source>
</evidence>
<evidence type="ECO:0000313" key="9">
    <source>
        <dbReference type="Proteomes" id="UP000248134"/>
    </source>
</evidence>
<dbReference type="PANTHER" id="PTHR30055">
    <property type="entry name" value="HTH-TYPE TRANSCRIPTIONAL REGULATOR RUTR"/>
    <property type="match status" value="1"/>
</dbReference>
<dbReference type="InterPro" id="IPR050109">
    <property type="entry name" value="HTH-type_TetR-like_transc_reg"/>
</dbReference>
<dbReference type="EMBL" id="QKQS01000016">
    <property type="protein sequence ID" value="PZA11841.1"/>
    <property type="molecule type" value="Genomic_DNA"/>
</dbReference>
<dbReference type="SUPFAM" id="SSF46689">
    <property type="entry name" value="Homeodomain-like"/>
    <property type="match status" value="1"/>
</dbReference>
<dbReference type="InterPro" id="IPR009057">
    <property type="entry name" value="Homeodomain-like_sf"/>
</dbReference>
<dbReference type="Pfam" id="PF02909">
    <property type="entry name" value="TetR_C_1"/>
    <property type="match status" value="1"/>
</dbReference>
<dbReference type="InterPro" id="IPR001647">
    <property type="entry name" value="HTH_TetR"/>
</dbReference>
<dbReference type="Proteomes" id="UP000248134">
    <property type="component" value="Unassembled WGS sequence"/>
</dbReference>
<dbReference type="RefSeq" id="WP_110786236.1">
    <property type="nucleotide sequence ID" value="NZ_QKQS01000016.1"/>
</dbReference>